<feature type="domain" description="Fungal-type protein kinase" evidence="2">
    <location>
        <begin position="395"/>
        <end position="524"/>
    </location>
</feature>
<sequence length="724" mass="80663">MDSPFRSATNKQPAKSVNALASSRNRAEAKVFTGYDHVELLLGNALRRNCDSVYKLAAPYDPTLSTTAGKLASKIAADLEYSLSMATQRRGHCNDSQDKGYNIDDLDVWAAGILEWTGFLAPTASVDSQHSEDSDISEYSNDSDLTACERTVDGFCLLRTRIQKPSAPTLIWRLTSAPRKNEEQSTTEQRLATVVKALFAGQHNRRFAWGLTTSWRAINAYVFGPDDIWSSTEMDITSAEGRLAFISLLADWSLCSVDRLGFDPTIRYVVDGSFGDPYLEIDDHEMDKSTGQMENRTYYSKRCVGAADRLFGCHARYFAASTSRKTLDTPEFLVKDMWMTSNSDSASDARERLFLDDLHATFDNSSEFSSRFFRLVTTGPVYTNQGDFFVADSTVAAFVGLPDTTQVRQHRRTVLQYAGNSISAADNPSQVVIAIADAMTALNAAYVKCKILHGNISDRAILFRETAARVKGVLAEFDYASYDDDRAGAFEMPEFQSILSLEDAGTSRTRLDDWESILYLVCWLGTFGINSTQRREYAADYAAGLQLPLPILDWSRGSAMDIAERKRQHMDNGSFRECIVTKMRRGPLRRLAEDIYRALFLHQYCHGSIEITEAEIESLGEVDMPDALRLALEAGDLYDPLVLRDAFVDEIVESLLRVLAEHKQAALKVLINSKSTAAGTTERDARTATSTSARPANKHNMDEEDYTEPAKRTRSKTSHSAHKA</sequence>
<protein>
    <recommendedName>
        <fullName evidence="2">Fungal-type protein kinase domain-containing protein</fullName>
    </recommendedName>
</protein>
<proteinExistence type="predicted"/>
<evidence type="ECO:0000313" key="4">
    <source>
        <dbReference type="Proteomes" id="UP001140011"/>
    </source>
</evidence>
<feature type="compositionally biased region" description="Basic residues" evidence="1">
    <location>
        <begin position="712"/>
        <end position="724"/>
    </location>
</feature>
<evidence type="ECO:0000259" key="2">
    <source>
        <dbReference type="Pfam" id="PF17667"/>
    </source>
</evidence>
<dbReference type="Pfam" id="PF17667">
    <property type="entry name" value="Pkinase_fungal"/>
    <property type="match status" value="2"/>
</dbReference>
<feature type="region of interest" description="Disordered" evidence="1">
    <location>
        <begin position="1"/>
        <end position="21"/>
    </location>
</feature>
<evidence type="ECO:0000256" key="1">
    <source>
        <dbReference type="SAM" id="MobiDB-lite"/>
    </source>
</evidence>
<dbReference type="AlphaFoldDB" id="A0A9W8LAV0"/>
<dbReference type="OrthoDB" id="5584477at2759"/>
<accession>A0A9W8LAV0</accession>
<organism evidence="3 4">
    <name type="scientific">Coemansia pectinata</name>
    <dbReference type="NCBI Taxonomy" id="1052879"/>
    <lineage>
        <taxon>Eukaryota</taxon>
        <taxon>Fungi</taxon>
        <taxon>Fungi incertae sedis</taxon>
        <taxon>Zoopagomycota</taxon>
        <taxon>Kickxellomycotina</taxon>
        <taxon>Kickxellomycetes</taxon>
        <taxon>Kickxellales</taxon>
        <taxon>Kickxellaceae</taxon>
        <taxon>Coemansia</taxon>
    </lineage>
</organism>
<keyword evidence="4" id="KW-1185">Reference proteome</keyword>
<reference evidence="3" key="1">
    <citation type="submission" date="2022-07" db="EMBL/GenBank/DDBJ databases">
        <title>Phylogenomic reconstructions and comparative analyses of Kickxellomycotina fungi.</title>
        <authorList>
            <person name="Reynolds N.K."/>
            <person name="Stajich J.E."/>
            <person name="Barry K."/>
            <person name="Grigoriev I.V."/>
            <person name="Crous P."/>
            <person name="Smith M.E."/>
        </authorList>
    </citation>
    <scope>NUCLEOTIDE SEQUENCE</scope>
    <source>
        <strain evidence="3">BCRC 34297</strain>
    </source>
</reference>
<feature type="region of interest" description="Disordered" evidence="1">
    <location>
        <begin position="678"/>
        <end position="724"/>
    </location>
</feature>
<dbReference type="PANTHER" id="PTHR38248:SF2">
    <property type="entry name" value="FUNK1 11"/>
    <property type="match status" value="1"/>
</dbReference>
<feature type="domain" description="Fungal-type protein kinase" evidence="2">
    <location>
        <begin position="180"/>
        <end position="343"/>
    </location>
</feature>
<gene>
    <name evidence="3" type="ORF">GGI19_003881</name>
</gene>
<comment type="caution">
    <text evidence="3">The sequence shown here is derived from an EMBL/GenBank/DDBJ whole genome shotgun (WGS) entry which is preliminary data.</text>
</comment>
<evidence type="ECO:0000313" key="3">
    <source>
        <dbReference type="EMBL" id="KAJ2752365.1"/>
    </source>
</evidence>
<name>A0A9W8LAV0_9FUNG</name>
<dbReference type="Proteomes" id="UP001140011">
    <property type="component" value="Unassembled WGS sequence"/>
</dbReference>
<dbReference type="PANTHER" id="PTHR38248">
    <property type="entry name" value="FUNK1 6"/>
    <property type="match status" value="1"/>
</dbReference>
<dbReference type="EMBL" id="JANBUH010000291">
    <property type="protein sequence ID" value="KAJ2752365.1"/>
    <property type="molecule type" value="Genomic_DNA"/>
</dbReference>
<dbReference type="InterPro" id="IPR040976">
    <property type="entry name" value="Pkinase_fungal"/>
</dbReference>